<dbReference type="PANTHER" id="PTHR24320">
    <property type="entry name" value="RETINOL DEHYDROGENASE"/>
    <property type="match status" value="1"/>
</dbReference>
<dbReference type="KEGG" id="mrr:Moror_10748"/>
<dbReference type="InterPro" id="IPR036291">
    <property type="entry name" value="NAD(P)-bd_dom_sf"/>
</dbReference>
<sequence length="296" mass="33449">YLNHVLDVKEIQPSKQYSGFVREGGDYYSCGLSYTTIQHLLWGGAKVYMATRNRKKAQEAIKSLKEDKSWKDKGGEVVWLRLNSSDPREAKKAVEEFLSKEKRLDVLMNNAALLFDTPFEKTVDGPLNTIIVKVINLTSVTYMLPLQGTKFKEIDNLCVKYKRSFMAGFLCYSHSKLLEVLWSKNLQKHLDASSPSVPITVIAVHPGFIDTFTHNWPLSFIWSMIACLVIKNAKEGSYMSVFTAASKTVEEAREKYKGAYLVPVGKIVKTSAIEGDPEKAEELYQLMLKFLEGIGL</sequence>
<keyword evidence="4" id="KW-1185">Reference proteome</keyword>
<accession>V2WMJ3</accession>
<evidence type="ECO:0000256" key="2">
    <source>
        <dbReference type="ARBA" id="ARBA00023002"/>
    </source>
</evidence>
<dbReference type="EMBL" id="AWSO01000703">
    <property type="protein sequence ID" value="ESK88078.1"/>
    <property type="molecule type" value="Genomic_DNA"/>
</dbReference>
<comment type="caution">
    <text evidence="3">The sequence shown here is derived from an EMBL/GenBank/DDBJ whole genome shotgun (WGS) entry which is preliminary data.</text>
</comment>
<dbReference type="InterPro" id="IPR002347">
    <property type="entry name" value="SDR_fam"/>
</dbReference>
<name>V2WMJ3_MONRO</name>
<dbReference type="Pfam" id="PF00106">
    <property type="entry name" value="adh_short"/>
    <property type="match status" value="1"/>
</dbReference>
<evidence type="ECO:0000313" key="4">
    <source>
        <dbReference type="Proteomes" id="UP000017559"/>
    </source>
</evidence>
<reference evidence="3 4" key="1">
    <citation type="journal article" date="2014" name="BMC Genomics">
        <title>Genome and secretome analysis of the hemibiotrophic fungal pathogen, Moniliophthora roreri, which causes frosty pod rot disease of cacao: mechanisms of the biotrophic and necrotrophic phases.</title>
        <authorList>
            <person name="Meinhardt L.W."/>
            <person name="Costa G.G.L."/>
            <person name="Thomazella D.P.T."/>
            <person name="Teixeira P.J.P.L."/>
            <person name="Carazzolle M.F."/>
            <person name="Schuster S.C."/>
            <person name="Carlson J.E."/>
            <person name="Guiltinan M.J."/>
            <person name="Mieczkowski P."/>
            <person name="Farmer A."/>
            <person name="Ramaraj T."/>
            <person name="Crozier J."/>
            <person name="Davis R.E."/>
            <person name="Shao J."/>
            <person name="Melnick R.L."/>
            <person name="Pereira G.A.G."/>
            <person name="Bailey B.A."/>
        </authorList>
    </citation>
    <scope>NUCLEOTIDE SEQUENCE [LARGE SCALE GENOMIC DNA]</scope>
    <source>
        <strain evidence="3 4">MCA 2997</strain>
    </source>
</reference>
<protein>
    <submittedName>
        <fullName evidence="3">Short chain dehydrogenase</fullName>
    </submittedName>
</protein>
<dbReference type="HOGENOM" id="CLU_010194_44_6_1"/>
<keyword evidence="2" id="KW-0560">Oxidoreductase</keyword>
<dbReference type="PANTHER" id="PTHR24320:SF148">
    <property type="entry name" value="NAD(P)-BINDING ROSSMANN-FOLD SUPERFAMILY PROTEIN"/>
    <property type="match status" value="1"/>
</dbReference>
<evidence type="ECO:0000313" key="3">
    <source>
        <dbReference type="EMBL" id="ESK88078.1"/>
    </source>
</evidence>
<dbReference type="SUPFAM" id="SSF51735">
    <property type="entry name" value="NAD(P)-binding Rossmann-fold domains"/>
    <property type="match status" value="1"/>
</dbReference>
<gene>
    <name evidence="3" type="ORF">Moror_10748</name>
</gene>
<organism evidence="3 4">
    <name type="scientific">Moniliophthora roreri (strain MCA 2997)</name>
    <name type="common">Cocoa frosty pod rot fungus</name>
    <name type="synonym">Crinipellis roreri</name>
    <dbReference type="NCBI Taxonomy" id="1381753"/>
    <lineage>
        <taxon>Eukaryota</taxon>
        <taxon>Fungi</taxon>
        <taxon>Dikarya</taxon>
        <taxon>Basidiomycota</taxon>
        <taxon>Agaricomycotina</taxon>
        <taxon>Agaricomycetes</taxon>
        <taxon>Agaricomycetidae</taxon>
        <taxon>Agaricales</taxon>
        <taxon>Marasmiineae</taxon>
        <taxon>Marasmiaceae</taxon>
        <taxon>Moniliophthora</taxon>
    </lineage>
</organism>
<dbReference type="Gene3D" id="3.40.50.720">
    <property type="entry name" value="NAD(P)-binding Rossmann-like Domain"/>
    <property type="match status" value="1"/>
</dbReference>
<dbReference type="AlphaFoldDB" id="V2WMJ3"/>
<proteinExistence type="inferred from homology"/>
<evidence type="ECO:0000256" key="1">
    <source>
        <dbReference type="ARBA" id="ARBA00006484"/>
    </source>
</evidence>
<dbReference type="OrthoDB" id="191139at2759"/>
<feature type="non-terminal residue" evidence="3">
    <location>
        <position position="1"/>
    </location>
</feature>
<comment type="similarity">
    <text evidence="1">Belongs to the short-chain dehydrogenases/reductases (SDR) family.</text>
</comment>
<dbReference type="GO" id="GO:0016491">
    <property type="term" value="F:oxidoreductase activity"/>
    <property type="evidence" value="ECO:0007669"/>
    <property type="project" value="UniProtKB-KW"/>
</dbReference>
<dbReference type="Proteomes" id="UP000017559">
    <property type="component" value="Unassembled WGS sequence"/>
</dbReference>